<protein>
    <submittedName>
        <fullName evidence="1">Uncharacterized protein</fullName>
    </submittedName>
</protein>
<dbReference type="Proteomes" id="UP000009183">
    <property type="component" value="Chromosome 8"/>
</dbReference>
<evidence type="ECO:0000313" key="1">
    <source>
        <dbReference type="EMBL" id="CBI18042.3"/>
    </source>
</evidence>
<dbReference type="PaxDb" id="29760-VIT_08s0058g01220.t01"/>
<evidence type="ECO:0000313" key="2">
    <source>
        <dbReference type="Proteomes" id="UP000009183"/>
    </source>
</evidence>
<dbReference type="HOGENOM" id="CLU_2065778_0_0_1"/>
<organism evidence="1 2">
    <name type="scientific">Vitis vinifera</name>
    <name type="common">Grape</name>
    <dbReference type="NCBI Taxonomy" id="29760"/>
    <lineage>
        <taxon>Eukaryota</taxon>
        <taxon>Viridiplantae</taxon>
        <taxon>Streptophyta</taxon>
        <taxon>Embryophyta</taxon>
        <taxon>Tracheophyta</taxon>
        <taxon>Spermatophyta</taxon>
        <taxon>Magnoliopsida</taxon>
        <taxon>eudicotyledons</taxon>
        <taxon>Gunneridae</taxon>
        <taxon>Pentapetalae</taxon>
        <taxon>rosids</taxon>
        <taxon>Vitales</taxon>
        <taxon>Vitaceae</taxon>
        <taxon>Viteae</taxon>
        <taxon>Vitis</taxon>
    </lineage>
</organism>
<proteinExistence type="predicted"/>
<dbReference type="EMBL" id="FN594967">
    <property type="protein sequence ID" value="CBI18042.3"/>
    <property type="molecule type" value="Genomic_DNA"/>
</dbReference>
<gene>
    <name evidence="1" type="ordered locus">VIT_08s0058g01220</name>
</gene>
<keyword evidence="2" id="KW-1185">Reference proteome</keyword>
<dbReference type="AlphaFoldDB" id="D7SQZ7"/>
<accession>D7SQZ7</accession>
<sequence length="119" mass="13187">MHERWGGIGWQLDLIPSSATSMSTPGMEATSFIKHRQAVLWSSGVSADVLRLPTPLQHTEGTGPATPDQVGDARDQIGCYLMTGQPFDCHGRSHQHAHDHQACDLDTYSIFEKKRMVEK</sequence>
<dbReference type="InParanoid" id="D7SQZ7"/>
<reference evidence="2" key="1">
    <citation type="journal article" date="2007" name="Nature">
        <title>The grapevine genome sequence suggests ancestral hexaploidization in major angiosperm phyla.</title>
        <authorList>
            <consortium name="The French-Italian Public Consortium for Grapevine Genome Characterization."/>
            <person name="Jaillon O."/>
            <person name="Aury J.-M."/>
            <person name="Noel B."/>
            <person name="Policriti A."/>
            <person name="Clepet C."/>
            <person name="Casagrande A."/>
            <person name="Choisne N."/>
            <person name="Aubourg S."/>
            <person name="Vitulo N."/>
            <person name="Jubin C."/>
            <person name="Vezzi A."/>
            <person name="Legeai F."/>
            <person name="Hugueney P."/>
            <person name="Dasilva C."/>
            <person name="Horner D."/>
            <person name="Mica E."/>
            <person name="Jublot D."/>
            <person name="Poulain J."/>
            <person name="Bruyere C."/>
            <person name="Billault A."/>
            <person name="Segurens B."/>
            <person name="Gouyvenoux M."/>
            <person name="Ugarte E."/>
            <person name="Cattonaro F."/>
            <person name="Anthouard V."/>
            <person name="Vico V."/>
            <person name="Del Fabbro C."/>
            <person name="Alaux M."/>
            <person name="Di Gaspero G."/>
            <person name="Dumas V."/>
            <person name="Felice N."/>
            <person name="Paillard S."/>
            <person name="Juman I."/>
            <person name="Moroldo M."/>
            <person name="Scalabrin S."/>
            <person name="Canaguier A."/>
            <person name="Le Clainche I."/>
            <person name="Malacrida G."/>
            <person name="Durand E."/>
            <person name="Pesole G."/>
            <person name="Laucou V."/>
            <person name="Chatelet P."/>
            <person name="Merdinoglu D."/>
            <person name="Delledonne M."/>
            <person name="Pezzotti M."/>
            <person name="Lecharny A."/>
            <person name="Scarpelli C."/>
            <person name="Artiguenave F."/>
            <person name="Pe M.E."/>
            <person name="Valle G."/>
            <person name="Morgante M."/>
            <person name="Caboche M."/>
            <person name="Adam-Blondon A.-F."/>
            <person name="Weissenbach J."/>
            <person name="Quetier F."/>
            <person name="Wincker P."/>
        </authorList>
    </citation>
    <scope>NUCLEOTIDE SEQUENCE [LARGE SCALE GENOMIC DNA]</scope>
    <source>
        <strain evidence="2">cv. Pinot noir / PN40024</strain>
    </source>
</reference>
<name>D7SQZ7_VITVI</name>